<dbReference type="PROSITE" id="PS50294">
    <property type="entry name" value="WD_REPEATS_REGION"/>
    <property type="match status" value="1"/>
</dbReference>
<dbReference type="Proteomes" id="UP001370490">
    <property type="component" value="Unassembled WGS sequence"/>
</dbReference>
<evidence type="ECO:0000259" key="3">
    <source>
        <dbReference type="Pfam" id="PF12657"/>
    </source>
</evidence>
<dbReference type="PANTHER" id="PTHR15496">
    <property type="entry name" value="GENERAL TRANSCRIPTION FACTOR 3C POLYPEPTIDE 4 FAMILY"/>
    <property type="match status" value="1"/>
</dbReference>
<dbReference type="PANTHER" id="PTHR15496:SF2">
    <property type="entry name" value="GENERAL TRANSCRIPTION FACTOR 3C POLYPEPTIDE 4"/>
    <property type="match status" value="1"/>
</dbReference>
<organism evidence="4 5">
    <name type="scientific">Dillenia turbinata</name>
    <dbReference type="NCBI Taxonomy" id="194707"/>
    <lineage>
        <taxon>Eukaryota</taxon>
        <taxon>Viridiplantae</taxon>
        <taxon>Streptophyta</taxon>
        <taxon>Embryophyta</taxon>
        <taxon>Tracheophyta</taxon>
        <taxon>Spermatophyta</taxon>
        <taxon>Magnoliopsida</taxon>
        <taxon>eudicotyledons</taxon>
        <taxon>Gunneridae</taxon>
        <taxon>Pentapetalae</taxon>
        <taxon>Dilleniales</taxon>
        <taxon>Dilleniaceae</taxon>
        <taxon>Dillenia</taxon>
    </lineage>
</organism>
<dbReference type="SMART" id="SM00320">
    <property type="entry name" value="WD40"/>
    <property type="match status" value="4"/>
</dbReference>
<evidence type="ECO:0000256" key="1">
    <source>
        <dbReference type="PROSITE-ProRule" id="PRU00221"/>
    </source>
</evidence>
<evidence type="ECO:0000313" key="5">
    <source>
        <dbReference type="Proteomes" id="UP001370490"/>
    </source>
</evidence>
<dbReference type="SUPFAM" id="SSF50978">
    <property type="entry name" value="WD40 repeat-like"/>
    <property type="match status" value="1"/>
</dbReference>
<dbReference type="GO" id="GO:0000127">
    <property type="term" value="C:transcription factor TFIIIC complex"/>
    <property type="evidence" value="ECO:0007669"/>
    <property type="project" value="InterPro"/>
</dbReference>
<keyword evidence="5" id="KW-1185">Reference proteome</keyword>
<dbReference type="GO" id="GO:0004402">
    <property type="term" value="F:histone acetyltransferase activity"/>
    <property type="evidence" value="ECO:0007669"/>
    <property type="project" value="InterPro"/>
</dbReference>
<feature type="domain" description="Transcription factor IIIC 90kDa subunit N-terminal" evidence="3">
    <location>
        <begin position="23"/>
        <end position="180"/>
    </location>
</feature>
<dbReference type="PROSITE" id="PS50082">
    <property type="entry name" value="WD_REPEATS_2"/>
    <property type="match status" value="1"/>
</dbReference>
<comment type="caution">
    <text evidence="4">The sequence shown here is derived from an EMBL/GenBank/DDBJ whole genome shotgun (WGS) entry which is preliminary data.</text>
</comment>
<name>A0AAN8Z4D7_9MAGN</name>
<dbReference type="InterPro" id="IPR044230">
    <property type="entry name" value="GTF3C4"/>
</dbReference>
<feature type="repeat" description="WD" evidence="1">
    <location>
        <begin position="537"/>
        <end position="571"/>
    </location>
</feature>
<dbReference type="InterPro" id="IPR036322">
    <property type="entry name" value="WD40_repeat_dom_sf"/>
</dbReference>
<keyword evidence="2" id="KW-0175">Coiled coil</keyword>
<dbReference type="AlphaFoldDB" id="A0AAN8Z4D7"/>
<proteinExistence type="predicted"/>
<accession>A0AAN8Z4D7</accession>
<evidence type="ECO:0000256" key="2">
    <source>
        <dbReference type="SAM" id="Coils"/>
    </source>
</evidence>
<dbReference type="InterPro" id="IPR024761">
    <property type="entry name" value="TFIIIC_delta_N"/>
</dbReference>
<feature type="domain" description="Transcription factor IIIC 90kDa subunit N-terminal" evidence="3">
    <location>
        <begin position="480"/>
        <end position="727"/>
    </location>
</feature>
<sequence>MAASKFQSMHLVASPSYSNSIAWSDDNLLAVACRHLVTILNPAMPAGPRGLIRVPSSKPFPIGVIEKKGILLSSKRLTVISIEMLLKMAMRADLLSNGLLPMCLSRDRRPSVRSVSWSHLGLAPNGGCLLAICTAEGCVKIYRPPVYDFRSEWVEVVDISDMLYDYLSNINFEETERPAAFSNDQAIQLCQQLEHADRQERKRRKLDGVRTISSADAEAVVCAESNVGLSPEELFSVSTDVTFFPSSDFQEGSTVEVLKLDESKRVWVPGRLEVLDGERAKILFSDKDANGEQEVWVRMNPDDGRINFSSNTMADQHSSFLQVRPSMNMGNLPEEILLTKCSRVSEVLKAGEAVEVWMTNRWVEGQFLGFDGGDLQVKICGDIDRITLSANSVRLAPVWIGEKKMWQVTVVKVKKAGRTKARNKCKNGSLAQLISVTQSHVKPGIKKIPHGKPLASNCNQPLITAGQYASRNKLLSSLVIAWSSQLHSSTENGQKCFSLLAVGGKAGKISFWRIWEPECYSVELSGVSPDVMLLGLLQAHCGWITAISWASQKNSQVLLTTGSSDGSVKIWLGFCEELQESFKANHAPFSLLKEVSSLGSSISLVTTLVPVRSPGIMLLAFGKGSGSFEVWICDITLKKFHKAGLCDAHDQIITGLVWAFDGYGLYSCSQDNSLCGWTLDGNAIHECSLPPNIPGVKSSADVRNSFNSCFGIAVSPGNMVLAVAYNFDADLLNPMYQGRAQKAAVEYFWIGGQQVDMLSKRCRVFKVEAFPGSSERELVSWVSNIMWSLGQYEQIDKPLILWDIIALLLALRRSAPTFVDRLLLKWLSLSYFKSKLTPSKEKILSLMSTCLSSIPSRKLHLLNIICRRVVLSELKTDQVNTRLQKLGRVHHAEEDRETLWLELLLQSERELTERLVAMSFSVVLSPSQEAASRLSDLRCWSPVGLAQMQKWVALNLDIIQDQLKQLALEVQKLDNRDQNLHEDTAEEQCSYCSASVPFESPEVGLCLGKKCDDGTMHSHKLVRCAVSMKVCPTTPLWYCICCQRSASVLPPKALFALKGHPSSSNSPVKFSNLDISSKTLCPFCGIVLQRLQPEFLLSVTPV</sequence>
<dbReference type="GO" id="GO:0006384">
    <property type="term" value="P:transcription initiation at RNA polymerase III promoter"/>
    <property type="evidence" value="ECO:0007669"/>
    <property type="project" value="InterPro"/>
</dbReference>
<keyword evidence="1" id="KW-0853">WD repeat</keyword>
<gene>
    <name evidence="4" type="ORF">RJ641_007803</name>
</gene>
<feature type="coiled-coil region" evidence="2">
    <location>
        <begin position="956"/>
        <end position="983"/>
    </location>
</feature>
<dbReference type="InterPro" id="IPR001680">
    <property type="entry name" value="WD40_rpt"/>
</dbReference>
<protein>
    <submittedName>
        <fullName evidence="4">Transcription factor IIIC, 90kDa subunit, N-terminal</fullName>
    </submittedName>
</protein>
<reference evidence="4 5" key="1">
    <citation type="submission" date="2023-12" db="EMBL/GenBank/DDBJ databases">
        <title>A high-quality genome assembly for Dillenia turbinata (Dilleniales).</title>
        <authorList>
            <person name="Chanderbali A."/>
        </authorList>
    </citation>
    <scope>NUCLEOTIDE SEQUENCE [LARGE SCALE GENOMIC DNA]</scope>
    <source>
        <strain evidence="4">LSX21</strain>
        <tissue evidence="4">Leaf</tissue>
    </source>
</reference>
<dbReference type="InterPro" id="IPR015943">
    <property type="entry name" value="WD40/YVTN_repeat-like_dom_sf"/>
</dbReference>
<dbReference type="Pfam" id="PF12657">
    <property type="entry name" value="TFIIIC_delta"/>
    <property type="match status" value="2"/>
</dbReference>
<dbReference type="Gene3D" id="2.130.10.10">
    <property type="entry name" value="YVTN repeat-like/Quinoprotein amine dehydrogenase"/>
    <property type="match status" value="2"/>
</dbReference>
<evidence type="ECO:0000313" key="4">
    <source>
        <dbReference type="EMBL" id="KAK6926084.1"/>
    </source>
</evidence>
<dbReference type="EMBL" id="JBAMMX010000015">
    <property type="protein sequence ID" value="KAK6926084.1"/>
    <property type="molecule type" value="Genomic_DNA"/>
</dbReference>